<evidence type="ECO:0000256" key="2">
    <source>
        <dbReference type="SAM" id="Phobius"/>
    </source>
</evidence>
<keyword evidence="2" id="KW-0472">Membrane</keyword>
<keyword evidence="2" id="KW-0812">Transmembrane</keyword>
<dbReference type="Pfam" id="PF26307">
    <property type="entry name" value="LUCA"/>
    <property type="match status" value="1"/>
</dbReference>
<keyword evidence="2" id="KW-1133">Transmembrane helix</keyword>
<evidence type="ECO:0000313" key="3">
    <source>
        <dbReference type="EMBL" id="MCI4674329.1"/>
    </source>
</evidence>
<accession>A0ABS9YU27</accession>
<protein>
    <recommendedName>
        <fullName evidence="5">Transmembrane protein</fullName>
    </recommendedName>
</protein>
<evidence type="ECO:0008006" key="5">
    <source>
        <dbReference type="Google" id="ProtNLM"/>
    </source>
</evidence>
<gene>
    <name evidence="3" type="ORF">K9U37_05050</name>
</gene>
<comment type="caution">
    <text evidence="3">The sequence shown here is derived from an EMBL/GenBank/DDBJ whole genome shotgun (WGS) entry which is preliminary data.</text>
</comment>
<dbReference type="InterPro" id="IPR058689">
    <property type="entry name" value="LUCA"/>
</dbReference>
<dbReference type="RefSeq" id="WP_243070774.1">
    <property type="nucleotide sequence ID" value="NZ_JAIVFL010000001.1"/>
</dbReference>
<proteinExistence type="predicted"/>
<feature type="transmembrane region" description="Helical" evidence="2">
    <location>
        <begin position="113"/>
        <end position="138"/>
    </location>
</feature>
<name>A0ABS9YU27_9MYCO</name>
<dbReference type="Proteomes" id="UP001139068">
    <property type="component" value="Unassembled WGS sequence"/>
</dbReference>
<feature type="compositionally biased region" description="Acidic residues" evidence="1">
    <location>
        <begin position="157"/>
        <end position="188"/>
    </location>
</feature>
<feature type="transmembrane region" description="Helical" evidence="2">
    <location>
        <begin position="42"/>
        <end position="64"/>
    </location>
</feature>
<sequence>MGRFTATAVHLSVCLVGGVLYFLFVLPRWWELMGDVSHTLGTALRIVTGVALALAALPVLLTLIRTRRPGLATPELALRLRLWSVILHVTAGALIVATAVTEIWVSLDSAGPWLFAVHGAAAALVILGALAFYLAFVAEQPPKPAKGKKRGKRGEAEETTADDDAEAAEAETTEEPAEVSADADEPETEASGLRNKRPTGKTSHRLRRRNRGGVALDD</sequence>
<dbReference type="EMBL" id="JAIVFL010000001">
    <property type="protein sequence ID" value="MCI4674329.1"/>
    <property type="molecule type" value="Genomic_DNA"/>
</dbReference>
<feature type="region of interest" description="Disordered" evidence="1">
    <location>
        <begin position="142"/>
        <end position="218"/>
    </location>
</feature>
<organism evidence="3 4">
    <name type="scientific">Candidatus Mycolicibacterium alkanivorans</name>
    <dbReference type="NCBI Taxonomy" id="2954114"/>
    <lineage>
        <taxon>Bacteria</taxon>
        <taxon>Bacillati</taxon>
        <taxon>Actinomycetota</taxon>
        <taxon>Actinomycetes</taxon>
        <taxon>Mycobacteriales</taxon>
        <taxon>Mycobacteriaceae</taxon>
        <taxon>Mycolicibacterium</taxon>
    </lineage>
</organism>
<feature type="transmembrane region" description="Helical" evidence="2">
    <location>
        <begin position="85"/>
        <end position="107"/>
    </location>
</feature>
<evidence type="ECO:0000256" key="1">
    <source>
        <dbReference type="SAM" id="MobiDB-lite"/>
    </source>
</evidence>
<evidence type="ECO:0000313" key="4">
    <source>
        <dbReference type="Proteomes" id="UP001139068"/>
    </source>
</evidence>
<reference evidence="3" key="1">
    <citation type="journal article" date="2022" name="ISME J.">
        <title>Identification of active gaseous-alkane degraders at natural gas seeps.</title>
        <authorList>
            <person name="Farhan Ul Haque M."/>
            <person name="Hernandez M."/>
            <person name="Crombie A.T."/>
            <person name="Murrell J.C."/>
        </authorList>
    </citation>
    <scope>NUCLEOTIDE SEQUENCE</scope>
    <source>
        <strain evidence="3">ANDR5</strain>
    </source>
</reference>
<keyword evidence="4" id="KW-1185">Reference proteome</keyword>
<feature type="transmembrane region" description="Helical" evidence="2">
    <location>
        <begin position="7"/>
        <end position="30"/>
    </location>
</feature>
<feature type="compositionally biased region" description="Basic residues" evidence="1">
    <location>
        <begin position="194"/>
        <end position="211"/>
    </location>
</feature>